<keyword evidence="2" id="KW-1185">Reference proteome</keyword>
<dbReference type="Proteomes" id="UP000053647">
    <property type="component" value="Unassembled WGS sequence"/>
</dbReference>
<dbReference type="OrthoDB" id="3222238at2759"/>
<gene>
    <name evidence="1" type="ORF">PAXINDRAFT_99953</name>
</gene>
<evidence type="ECO:0000313" key="1">
    <source>
        <dbReference type="EMBL" id="KIJ14698.1"/>
    </source>
</evidence>
<evidence type="ECO:0000313" key="2">
    <source>
        <dbReference type="Proteomes" id="UP000053647"/>
    </source>
</evidence>
<accession>A0A0C9TWT1</accession>
<name>A0A0C9TWT1_PAXIN</name>
<organism evidence="1 2">
    <name type="scientific">Paxillus involutus ATCC 200175</name>
    <dbReference type="NCBI Taxonomy" id="664439"/>
    <lineage>
        <taxon>Eukaryota</taxon>
        <taxon>Fungi</taxon>
        <taxon>Dikarya</taxon>
        <taxon>Basidiomycota</taxon>
        <taxon>Agaricomycotina</taxon>
        <taxon>Agaricomycetes</taxon>
        <taxon>Agaricomycetidae</taxon>
        <taxon>Boletales</taxon>
        <taxon>Paxilineae</taxon>
        <taxon>Paxillaceae</taxon>
        <taxon>Paxillus</taxon>
    </lineage>
</organism>
<proteinExistence type="predicted"/>
<evidence type="ECO:0008006" key="3">
    <source>
        <dbReference type="Google" id="ProtNLM"/>
    </source>
</evidence>
<dbReference type="AlphaFoldDB" id="A0A0C9TWT1"/>
<dbReference type="HOGENOM" id="CLU_053010_0_0_1"/>
<protein>
    <recommendedName>
        <fullName evidence="3">F-box domain-containing protein</fullName>
    </recommendedName>
</protein>
<sequence>MEQEADSGSGMACAISATEEQDNNLQTDFCRVLYITEILRVILDNLIDDKRSLFRIAISSKPFTDPALDTLWAKMNSFDPFIPLLPEKVRQDWHRAYMLEDLSHMHCPAEEWKVFDSYARRVRDMFCGENTMGISAYQQLVILRPTSVTFPHLKVLSITPGRGTLMFPSSLRSLALCDLDGAIPSRWLPYIEPVLRQAAEDVPLLEKLEILRTYRLYPAGGLHPLPFRALQTVLFFPFWELRPGDFDNFSRLLSTAPVRFLTLQIPMLSTLFVKPEDTTPIFLNVEVLDIFADPQSAGDIVSRIGSPHLHTVIYDSSPGPSSGFSHFFSVLAQRPVPIRSLKITVTTIESSDATATAYVKRFLQILEPVVSAGLQRLTLDVTIKGTSSVRSSVWKRLDEGCWLTLEHFECKLRDAHTGESVVSVVQS</sequence>
<dbReference type="EMBL" id="KN819341">
    <property type="protein sequence ID" value="KIJ14698.1"/>
    <property type="molecule type" value="Genomic_DNA"/>
</dbReference>
<reference evidence="1 2" key="1">
    <citation type="submission" date="2014-06" db="EMBL/GenBank/DDBJ databases">
        <authorList>
            <consortium name="DOE Joint Genome Institute"/>
            <person name="Kuo A."/>
            <person name="Kohler A."/>
            <person name="Nagy L.G."/>
            <person name="Floudas D."/>
            <person name="Copeland A."/>
            <person name="Barry K.W."/>
            <person name="Cichocki N."/>
            <person name="Veneault-Fourrey C."/>
            <person name="LaButti K."/>
            <person name="Lindquist E.A."/>
            <person name="Lipzen A."/>
            <person name="Lundell T."/>
            <person name="Morin E."/>
            <person name="Murat C."/>
            <person name="Sun H."/>
            <person name="Tunlid A."/>
            <person name="Henrissat B."/>
            <person name="Grigoriev I.V."/>
            <person name="Hibbett D.S."/>
            <person name="Martin F."/>
            <person name="Nordberg H.P."/>
            <person name="Cantor M.N."/>
            <person name="Hua S.X."/>
        </authorList>
    </citation>
    <scope>NUCLEOTIDE SEQUENCE [LARGE SCALE GENOMIC DNA]</scope>
    <source>
        <strain evidence="1 2">ATCC 200175</strain>
    </source>
</reference>
<reference evidence="2" key="2">
    <citation type="submission" date="2015-01" db="EMBL/GenBank/DDBJ databases">
        <title>Evolutionary Origins and Diversification of the Mycorrhizal Mutualists.</title>
        <authorList>
            <consortium name="DOE Joint Genome Institute"/>
            <consortium name="Mycorrhizal Genomics Consortium"/>
            <person name="Kohler A."/>
            <person name="Kuo A."/>
            <person name="Nagy L.G."/>
            <person name="Floudas D."/>
            <person name="Copeland A."/>
            <person name="Barry K.W."/>
            <person name="Cichocki N."/>
            <person name="Veneault-Fourrey C."/>
            <person name="LaButti K."/>
            <person name="Lindquist E.A."/>
            <person name="Lipzen A."/>
            <person name="Lundell T."/>
            <person name="Morin E."/>
            <person name="Murat C."/>
            <person name="Riley R."/>
            <person name="Ohm R."/>
            <person name="Sun H."/>
            <person name="Tunlid A."/>
            <person name="Henrissat B."/>
            <person name="Grigoriev I.V."/>
            <person name="Hibbett D.S."/>
            <person name="Martin F."/>
        </authorList>
    </citation>
    <scope>NUCLEOTIDE SEQUENCE [LARGE SCALE GENOMIC DNA]</scope>
    <source>
        <strain evidence="2">ATCC 200175</strain>
    </source>
</reference>